<protein>
    <recommendedName>
        <fullName evidence="2 3">Single-stranded DNA-binding protein</fullName>
    </recommendedName>
</protein>
<dbReference type="STRING" id="1391627.SAMN05216464_110109"/>
<gene>
    <name evidence="5" type="ORF">SAMN05216464_110109</name>
</gene>
<evidence type="ECO:0000256" key="1">
    <source>
        <dbReference type="ARBA" id="ARBA00023125"/>
    </source>
</evidence>
<sequence length="131" mass="14461">MEITGRLTADAIIGKTKNNKEVVNFSIAVNDRYKTKSGEVNTITEYFRCAFWLGTNVAKILTKGTVVALSGRASAEAWLNKEGKPQASLNFNTNNIKILAWVNKQDNTEQPAGKDTEGINQERPDADDLPF</sequence>
<dbReference type="OrthoDB" id="1265936at2"/>
<evidence type="ECO:0000313" key="5">
    <source>
        <dbReference type="EMBL" id="SDE86588.1"/>
    </source>
</evidence>
<keyword evidence="6" id="KW-1185">Reference proteome</keyword>
<proteinExistence type="predicted"/>
<dbReference type="Proteomes" id="UP000199072">
    <property type="component" value="Unassembled WGS sequence"/>
</dbReference>
<organism evidence="5 6">
    <name type="scientific">Mucilaginibacter pineti</name>
    <dbReference type="NCBI Taxonomy" id="1391627"/>
    <lineage>
        <taxon>Bacteria</taxon>
        <taxon>Pseudomonadati</taxon>
        <taxon>Bacteroidota</taxon>
        <taxon>Sphingobacteriia</taxon>
        <taxon>Sphingobacteriales</taxon>
        <taxon>Sphingobacteriaceae</taxon>
        <taxon>Mucilaginibacter</taxon>
    </lineage>
</organism>
<evidence type="ECO:0000256" key="3">
    <source>
        <dbReference type="RuleBase" id="RU000524"/>
    </source>
</evidence>
<dbReference type="PIRSF" id="PIRSF002070">
    <property type="entry name" value="SSB"/>
    <property type="match status" value="1"/>
</dbReference>
<dbReference type="GO" id="GO:0003697">
    <property type="term" value="F:single-stranded DNA binding"/>
    <property type="evidence" value="ECO:0007669"/>
    <property type="project" value="InterPro"/>
</dbReference>
<dbReference type="AlphaFoldDB" id="A0A1G7GEK9"/>
<dbReference type="InterPro" id="IPR012340">
    <property type="entry name" value="NA-bd_OB-fold"/>
</dbReference>
<reference evidence="5 6" key="1">
    <citation type="submission" date="2016-10" db="EMBL/GenBank/DDBJ databases">
        <authorList>
            <person name="de Groot N.N."/>
        </authorList>
    </citation>
    <scope>NUCLEOTIDE SEQUENCE [LARGE SCALE GENOMIC DNA]</scope>
    <source>
        <strain evidence="5 6">47C3B</strain>
    </source>
</reference>
<dbReference type="Gene3D" id="2.40.50.140">
    <property type="entry name" value="Nucleic acid-binding proteins"/>
    <property type="match status" value="1"/>
</dbReference>
<feature type="compositionally biased region" description="Basic and acidic residues" evidence="4">
    <location>
        <begin position="112"/>
        <end position="131"/>
    </location>
</feature>
<dbReference type="CDD" id="cd04496">
    <property type="entry name" value="SSB_OBF"/>
    <property type="match status" value="1"/>
</dbReference>
<dbReference type="EMBL" id="FNAI01000010">
    <property type="protein sequence ID" value="SDE86588.1"/>
    <property type="molecule type" value="Genomic_DNA"/>
</dbReference>
<name>A0A1G7GEK9_9SPHI</name>
<dbReference type="GO" id="GO:0006260">
    <property type="term" value="P:DNA replication"/>
    <property type="evidence" value="ECO:0007669"/>
    <property type="project" value="InterPro"/>
</dbReference>
<dbReference type="Pfam" id="PF00436">
    <property type="entry name" value="SSB"/>
    <property type="match status" value="1"/>
</dbReference>
<evidence type="ECO:0000313" key="6">
    <source>
        <dbReference type="Proteomes" id="UP000199072"/>
    </source>
</evidence>
<keyword evidence="1 2" id="KW-0238">DNA-binding</keyword>
<feature type="region of interest" description="Disordered" evidence="4">
    <location>
        <begin position="107"/>
        <end position="131"/>
    </location>
</feature>
<dbReference type="RefSeq" id="WP_091151981.1">
    <property type="nucleotide sequence ID" value="NZ_FNAI01000010.1"/>
</dbReference>
<dbReference type="InterPro" id="IPR000424">
    <property type="entry name" value="Primosome_PriB/ssb"/>
</dbReference>
<dbReference type="PROSITE" id="PS50935">
    <property type="entry name" value="SSB"/>
    <property type="match status" value="1"/>
</dbReference>
<dbReference type="InterPro" id="IPR011344">
    <property type="entry name" value="ssDNA-bd"/>
</dbReference>
<accession>A0A1G7GEK9</accession>
<evidence type="ECO:0000256" key="4">
    <source>
        <dbReference type="SAM" id="MobiDB-lite"/>
    </source>
</evidence>
<dbReference type="SUPFAM" id="SSF50249">
    <property type="entry name" value="Nucleic acid-binding proteins"/>
    <property type="match status" value="1"/>
</dbReference>
<evidence type="ECO:0000256" key="2">
    <source>
        <dbReference type="PIRNR" id="PIRNR002070"/>
    </source>
</evidence>
<dbReference type="NCBIfam" id="TIGR00621">
    <property type="entry name" value="ssb"/>
    <property type="match status" value="1"/>
</dbReference>